<gene>
    <name evidence="1" type="ORF">GCM10010358_57580</name>
</gene>
<keyword evidence="2" id="KW-1185">Reference proteome</keyword>
<dbReference type="AlphaFoldDB" id="A0A918NU03"/>
<proteinExistence type="predicted"/>
<dbReference type="RefSeq" id="WP_190193245.1">
    <property type="nucleotide sequence ID" value="NZ_BMVU01000036.1"/>
</dbReference>
<dbReference type="EMBL" id="BMVU01000036">
    <property type="protein sequence ID" value="GGX96319.1"/>
    <property type="molecule type" value="Genomic_DNA"/>
</dbReference>
<organism evidence="1 2">
    <name type="scientific">Streptomyces minutiscleroticus</name>
    <dbReference type="NCBI Taxonomy" id="68238"/>
    <lineage>
        <taxon>Bacteria</taxon>
        <taxon>Bacillati</taxon>
        <taxon>Actinomycetota</taxon>
        <taxon>Actinomycetes</taxon>
        <taxon>Kitasatosporales</taxon>
        <taxon>Streptomycetaceae</taxon>
        <taxon>Streptomyces</taxon>
    </lineage>
</organism>
<protein>
    <submittedName>
        <fullName evidence="1">Uncharacterized protein</fullName>
    </submittedName>
</protein>
<evidence type="ECO:0000313" key="2">
    <source>
        <dbReference type="Proteomes" id="UP000619244"/>
    </source>
</evidence>
<comment type="caution">
    <text evidence="1">The sequence shown here is derived from an EMBL/GenBank/DDBJ whole genome shotgun (WGS) entry which is preliminary data.</text>
</comment>
<sequence>MPGPRTAPPAAPAGDALRIRVLRAALAHERRPRGWPAALPPPRSLVPRPPFVWGCGCSRGPVEPRRSPWARPCRALRPLSPVHLTYTPPPGHGAPPARQPREATGARALLAWAHTACRLSGWEGGAVRAVNAWDFAEQDLPEGGGHAVWSCVRASTWRGPGAVTLLLRTDRSSAAAPGRLVGRARATAACSRFGRDVVAGARRRSPRGHRYFLAVGSRAVVRVEADGAVGTARDGRTLAVRAPEEGTVRVTARLDDGGRLREVGAGGGDG</sequence>
<dbReference type="Proteomes" id="UP000619244">
    <property type="component" value="Unassembled WGS sequence"/>
</dbReference>
<reference evidence="1" key="1">
    <citation type="journal article" date="2014" name="Int. J. Syst. Evol. Microbiol.">
        <title>Complete genome sequence of Corynebacterium casei LMG S-19264T (=DSM 44701T), isolated from a smear-ripened cheese.</title>
        <authorList>
            <consortium name="US DOE Joint Genome Institute (JGI-PGF)"/>
            <person name="Walter F."/>
            <person name="Albersmeier A."/>
            <person name="Kalinowski J."/>
            <person name="Ruckert C."/>
        </authorList>
    </citation>
    <scope>NUCLEOTIDE SEQUENCE</scope>
    <source>
        <strain evidence="1">JCM 4790</strain>
    </source>
</reference>
<name>A0A918NU03_9ACTN</name>
<accession>A0A918NU03</accession>
<evidence type="ECO:0000313" key="1">
    <source>
        <dbReference type="EMBL" id="GGX96319.1"/>
    </source>
</evidence>
<reference evidence="1" key="2">
    <citation type="submission" date="2020-09" db="EMBL/GenBank/DDBJ databases">
        <authorList>
            <person name="Sun Q."/>
            <person name="Ohkuma M."/>
        </authorList>
    </citation>
    <scope>NUCLEOTIDE SEQUENCE</scope>
    <source>
        <strain evidence="1">JCM 4790</strain>
    </source>
</reference>